<dbReference type="RefSeq" id="WP_129356217.1">
    <property type="nucleotide sequence ID" value="NZ_CP012670.1"/>
</dbReference>
<name>A0A4P2QDA1_SORCE</name>
<gene>
    <name evidence="3" type="ORF">SOCEGT47_083480</name>
</gene>
<feature type="transmembrane region" description="Helical" evidence="2">
    <location>
        <begin position="12"/>
        <end position="30"/>
    </location>
</feature>
<dbReference type="NCBIfam" id="TIGR04411">
    <property type="entry name" value="T2SS_GspN_Lepto"/>
    <property type="match status" value="1"/>
</dbReference>
<reference evidence="3 4" key="1">
    <citation type="submission" date="2015-09" db="EMBL/GenBank/DDBJ databases">
        <title>Sorangium comparison.</title>
        <authorList>
            <person name="Zaburannyi N."/>
            <person name="Bunk B."/>
            <person name="Overmann J."/>
            <person name="Mueller R."/>
        </authorList>
    </citation>
    <scope>NUCLEOTIDE SEQUENCE [LARGE SCALE GENOMIC DNA]</scope>
    <source>
        <strain evidence="3 4">So ceGT47</strain>
    </source>
</reference>
<dbReference type="EMBL" id="CP012670">
    <property type="protein sequence ID" value="AUX27750.1"/>
    <property type="molecule type" value="Genomic_DNA"/>
</dbReference>
<dbReference type="OrthoDB" id="5492083at2"/>
<evidence type="ECO:0000256" key="1">
    <source>
        <dbReference type="SAM" id="MobiDB-lite"/>
    </source>
</evidence>
<evidence type="ECO:0000256" key="2">
    <source>
        <dbReference type="SAM" id="Phobius"/>
    </source>
</evidence>
<proteinExistence type="predicted"/>
<organism evidence="3 4">
    <name type="scientific">Sorangium cellulosum</name>
    <name type="common">Polyangium cellulosum</name>
    <dbReference type="NCBI Taxonomy" id="56"/>
    <lineage>
        <taxon>Bacteria</taxon>
        <taxon>Pseudomonadati</taxon>
        <taxon>Myxococcota</taxon>
        <taxon>Polyangia</taxon>
        <taxon>Polyangiales</taxon>
        <taxon>Polyangiaceae</taxon>
        <taxon>Sorangium</taxon>
    </lineage>
</organism>
<dbReference type="AlphaFoldDB" id="A0A4P2QDA1"/>
<evidence type="ECO:0008006" key="5">
    <source>
        <dbReference type="Google" id="ProtNLM"/>
    </source>
</evidence>
<evidence type="ECO:0000313" key="3">
    <source>
        <dbReference type="EMBL" id="AUX27750.1"/>
    </source>
</evidence>
<feature type="compositionally biased region" description="Pro residues" evidence="1">
    <location>
        <begin position="394"/>
        <end position="414"/>
    </location>
</feature>
<keyword evidence="2" id="KW-1133">Transmembrane helix</keyword>
<sequence>MRARLIKIAKWAAYPLFYLFCLGLFGYLTFPYDRLKDRLIAEFDRTQRKRGAQAQRLEIDELDSYWFTGVEMTGVRLIMPPNDLGPMRRSSAAAFTSGDAAKDGPPKPTVIEIDEAHARVKILPLLIGRMRVSFWASVFGGEIEGVAPMDKSGGDMHVEVLDVELAKVTPLGDILGLPIAGTLTASLDLSAPEGKLNKASGALEVSAKDVSVGDGKTKIQGLIALPEAKLGELLLSAEAKDGVLKVTKLSANGTDLELDGDGKITMRDPWNNSTADLYVRFKFSDAYRGKNDVTKSLLGAPGSNVPGLIEMQQPKMKRSKRADGFYGWHVHGVLRRPRFDPHAADSPAARGRGKTDNAPGASPPTRRAGAVPRPPDLPEEPTAGDSEEPESEDTPPPPPPVTQAPAPPPPPPPAAEDDPVGRAPRMVPPRPPLDPNAEGEGESAPPVE</sequence>
<keyword evidence="2" id="KW-0812">Transmembrane</keyword>
<evidence type="ECO:0000313" key="4">
    <source>
        <dbReference type="Proteomes" id="UP000295781"/>
    </source>
</evidence>
<feature type="region of interest" description="Disordered" evidence="1">
    <location>
        <begin position="337"/>
        <end position="448"/>
    </location>
</feature>
<dbReference type="Proteomes" id="UP000295781">
    <property type="component" value="Chromosome"/>
</dbReference>
<accession>A0A4P2QDA1</accession>
<dbReference type="InterPro" id="IPR030925">
    <property type="entry name" value="T2SS_GspN_Lepto"/>
</dbReference>
<keyword evidence="2" id="KW-0472">Membrane</keyword>
<protein>
    <recommendedName>
        <fullName evidence="5">Type II secretion system protein GspN</fullName>
    </recommendedName>
</protein>